<feature type="compositionally biased region" description="Basic and acidic residues" evidence="7">
    <location>
        <begin position="1"/>
        <end position="13"/>
    </location>
</feature>
<sequence>MDRGEARESDSVSHEPSTSKTPREGEKEDTKKEKNDEKTKTVPFYKLFAFADSIDVFLMICGSVGAMGNGVCLPLMTLLFGDLIDSFGQNQNNKDIVDVISKVCLKFVYLGLGTLGAAFIQVASWMITGERQAARIRSMYLKTILRQDIGFFDVETNTGEVVGRMSGDTVLIQDAMGEKVGKFIQLVSTFVGGFALAFVKGWLLTLVMLTSIPLLAMAGAAMAIIVTRASSRGQAAYAKAATVVEQTIGSIRTVASFTGEKQAINSYKKFITSAYEQSIKQGFSTGLGLGVMFMVFFSSYALAIWFGGKMIVEKGSLGQTSPCLTAFAAGQAAAYKMFETIKRKPLIDAYDENGKVLEDIRGDIELKDVHFSYPARPDEDIFNGFSLFIPSGATAALVGESGSGKSTVISLIERFYDPKSGEVLIDGVNLKEFQLKWIRSKIGLVSQEPVLFSSSIRENIAYGKDNATVEEIKAATELANAAKFIDKLPQGLDTMVGEHGTQLSGGQKQRIAIARAILKDPRILLLDEATSALDAESERVVQEALDRVMVNRTTVIVAHRLSTVRNADMIAVIHRGKMVEKGSHSELLRDPEGAYSQLIRLQEINKGHDAKTSPGSSFRGSNLKKSMEGGSVISGGTSSVGNSSRHHSLNVLGLAAGLDLGGGSVSQRVGQEETSQEPAPKVSLTRIAALNKTEIPVLLLGTVAAAINGAIFPLFGILISRVIEAFFKPADQLKKDSRFWAIIFVALGVTSLIVSPVQTYLFSVAGGKLIRRIRSMCFEKAVHMEVGWFDEPQNSSGTMGARLSADAALIRALVGDALSLAVQNAASAASGLIIAFTASWELAFIILVMLPLIGINGYIQVKFMKGFTADAKTKYEDASQVANDAVGSIRTVASFCAEEKVMQMYKKQCEGPIKDGIKQGFISGLGFGVSFFILFSVYATSFYAAIGISQSSTFAPDSSKAKVAAASIFGIIDRKSKIDSSDESGTVLENVKGDIELRHISFTYPARPDIQIFRDLCLSIRAGKTVALVGESGSGKSTVISLLQRFYDPDSGNITLDGVELKSLQLKWLRQQMGLVGQEPVLFNDTIRANIAYGKGSEEAATESEIIAAAELANAHKFISSIQQGYDTVVGERGIQLSGGQKQRVAIARAIVKEPKILLLDEATSALDAESERVVQDALDRVMVNRTTVVVAHRLSTIKNADVIAVVKNGVIAEKGTHEKLIKIEGGVYASLVQLHMTASN</sequence>
<dbReference type="PROSITE" id="PS50893">
    <property type="entry name" value="ABC_TRANSPORTER_2"/>
    <property type="match status" value="2"/>
</dbReference>
<evidence type="ECO:0000256" key="6">
    <source>
        <dbReference type="ARBA" id="ARBA00023136"/>
    </source>
</evidence>
<feature type="transmembrane region" description="Helical" evidence="8">
    <location>
        <begin position="832"/>
        <end position="855"/>
    </location>
</feature>
<name>A0ABQ8BKU4_BRANA</name>
<feature type="domain" description="ABC transmembrane type-1" evidence="10">
    <location>
        <begin position="62"/>
        <end position="312"/>
    </location>
</feature>
<proteinExistence type="predicted"/>
<evidence type="ECO:0000259" key="9">
    <source>
        <dbReference type="PROSITE" id="PS50893"/>
    </source>
</evidence>
<feature type="transmembrane region" description="Helical" evidence="8">
    <location>
        <begin position="287"/>
        <end position="307"/>
    </location>
</feature>
<gene>
    <name evidence="11" type="ORF">HID58_037257</name>
</gene>
<feature type="transmembrane region" description="Helical" evidence="8">
    <location>
        <begin position="921"/>
        <end position="946"/>
    </location>
</feature>
<feature type="compositionally biased region" description="Basic and acidic residues" evidence="7">
    <location>
        <begin position="21"/>
        <end position="36"/>
    </location>
</feature>
<comment type="subcellular location">
    <subcellularLocation>
        <location evidence="1">Membrane</location>
        <topology evidence="1">Multi-pass membrane protein</topology>
    </subcellularLocation>
</comment>
<evidence type="ECO:0000256" key="2">
    <source>
        <dbReference type="ARBA" id="ARBA00022692"/>
    </source>
</evidence>
<keyword evidence="4" id="KW-0067">ATP-binding</keyword>
<evidence type="ECO:0000259" key="10">
    <source>
        <dbReference type="PROSITE" id="PS50929"/>
    </source>
</evidence>
<evidence type="ECO:0000256" key="4">
    <source>
        <dbReference type="ARBA" id="ARBA00022840"/>
    </source>
</evidence>
<evidence type="ECO:0000256" key="8">
    <source>
        <dbReference type="SAM" id="Phobius"/>
    </source>
</evidence>
<feature type="transmembrane region" description="Helical" evidence="8">
    <location>
        <begin position="107"/>
        <end position="127"/>
    </location>
</feature>
<feature type="domain" description="ABC transmembrane type-1" evidence="10">
    <location>
        <begin position="699"/>
        <end position="946"/>
    </location>
</feature>
<feature type="domain" description="ABC transporter" evidence="9">
    <location>
        <begin position="995"/>
        <end position="1234"/>
    </location>
</feature>
<dbReference type="Gene3D" id="1.20.1560.10">
    <property type="entry name" value="ABC transporter type 1, transmembrane domain"/>
    <property type="match status" value="1"/>
</dbReference>
<dbReference type="PANTHER" id="PTHR24222">
    <property type="entry name" value="ABC TRANSPORTER B FAMILY"/>
    <property type="match status" value="1"/>
</dbReference>
<feature type="transmembrane region" description="Helical" evidence="8">
    <location>
        <begin position="56"/>
        <end position="80"/>
    </location>
</feature>
<dbReference type="Gene3D" id="3.40.50.300">
    <property type="entry name" value="P-loop containing nucleotide triphosphate hydrolases"/>
    <property type="match status" value="2"/>
</dbReference>
<dbReference type="CDD" id="cd18578">
    <property type="entry name" value="ABC_6TM_Pgp_ABCB1_D2_like"/>
    <property type="match status" value="1"/>
</dbReference>
<evidence type="ECO:0000256" key="5">
    <source>
        <dbReference type="ARBA" id="ARBA00022989"/>
    </source>
</evidence>
<feature type="domain" description="ABC transporter" evidence="9">
    <location>
        <begin position="364"/>
        <end position="600"/>
    </location>
</feature>
<dbReference type="Proteomes" id="UP000824890">
    <property type="component" value="Unassembled WGS sequence"/>
</dbReference>
<evidence type="ECO:0000256" key="1">
    <source>
        <dbReference type="ARBA" id="ARBA00004141"/>
    </source>
</evidence>
<evidence type="ECO:0000313" key="11">
    <source>
        <dbReference type="EMBL" id="KAH0905430.1"/>
    </source>
</evidence>
<keyword evidence="2 8" id="KW-0812">Transmembrane</keyword>
<feature type="region of interest" description="Disordered" evidence="7">
    <location>
        <begin position="605"/>
        <end position="624"/>
    </location>
</feature>
<evidence type="ECO:0000256" key="3">
    <source>
        <dbReference type="ARBA" id="ARBA00022741"/>
    </source>
</evidence>
<dbReference type="CDD" id="cd03249">
    <property type="entry name" value="ABC_MTABC3_MDL1_MDL2"/>
    <property type="match status" value="2"/>
</dbReference>
<comment type="caution">
    <text evidence="11">The sequence shown here is derived from an EMBL/GenBank/DDBJ whole genome shotgun (WGS) entry which is preliminary data.</text>
</comment>
<keyword evidence="6 8" id="KW-0472">Membrane</keyword>
<dbReference type="InterPro" id="IPR036640">
    <property type="entry name" value="ABC1_TM_sf"/>
</dbReference>
<dbReference type="PROSITE" id="PS00211">
    <property type="entry name" value="ABC_TRANSPORTER_1"/>
    <property type="match status" value="2"/>
</dbReference>
<dbReference type="InterPro" id="IPR003593">
    <property type="entry name" value="AAA+_ATPase"/>
</dbReference>
<dbReference type="SUPFAM" id="SSF90123">
    <property type="entry name" value="ABC transporter transmembrane region"/>
    <property type="match status" value="2"/>
</dbReference>
<keyword evidence="12" id="KW-1185">Reference proteome</keyword>
<feature type="transmembrane region" description="Helical" evidence="8">
    <location>
        <begin position="695"/>
        <end position="719"/>
    </location>
</feature>
<accession>A0ABQ8BKU4</accession>
<feature type="transmembrane region" description="Helical" evidence="8">
    <location>
        <begin position="205"/>
        <end position="226"/>
    </location>
</feature>
<feature type="compositionally biased region" description="Polar residues" evidence="7">
    <location>
        <begin position="613"/>
        <end position="624"/>
    </location>
</feature>
<dbReference type="InterPro" id="IPR003439">
    <property type="entry name" value="ABC_transporter-like_ATP-bd"/>
</dbReference>
<evidence type="ECO:0000256" key="7">
    <source>
        <dbReference type="SAM" id="MobiDB-lite"/>
    </source>
</evidence>
<keyword evidence="5 8" id="KW-1133">Transmembrane helix</keyword>
<reference evidence="11 12" key="1">
    <citation type="submission" date="2021-05" db="EMBL/GenBank/DDBJ databases">
        <title>Genome Assembly of Synthetic Allotetraploid Brassica napus Reveals Homoeologous Exchanges between Subgenomes.</title>
        <authorList>
            <person name="Davis J.T."/>
        </authorList>
    </citation>
    <scope>NUCLEOTIDE SEQUENCE [LARGE SCALE GENOMIC DNA]</scope>
    <source>
        <strain evidence="12">cv. Da-Ae</strain>
        <tissue evidence="11">Seedling</tissue>
    </source>
</reference>
<dbReference type="Pfam" id="PF00664">
    <property type="entry name" value="ABC_membrane"/>
    <property type="match status" value="2"/>
</dbReference>
<keyword evidence="3" id="KW-0547">Nucleotide-binding</keyword>
<dbReference type="InterPro" id="IPR011527">
    <property type="entry name" value="ABC1_TM_dom"/>
</dbReference>
<dbReference type="CDD" id="cd18577">
    <property type="entry name" value="ABC_6TM_Pgp_ABCB1_D1_like"/>
    <property type="match status" value="1"/>
</dbReference>
<dbReference type="PROSITE" id="PS50929">
    <property type="entry name" value="ABC_TM1F"/>
    <property type="match status" value="2"/>
</dbReference>
<dbReference type="InterPro" id="IPR027417">
    <property type="entry name" value="P-loop_NTPase"/>
</dbReference>
<evidence type="ECO:0000313" key="12">
    <source>
        <dbReference type="Proteomes" id="UP000824890"/>
    </source>
</evidence>
<feature type="transmembrane region" description="Helical" evidence="8">
    <location>
        <begin position="183"/>
        <end position="199"/>
    </location>
</feature>
<dbReference type="InterPro" id="IPR017871">
    <property type="entry name" value="ABC_transporter-like_CS"/>
</dbReference>
<protein>
    <submittedName>
        <fullName evidence="11">Uncharacterized protein</fullName>
    </submittedName>
</protein>
<dbReference type="InterPro" id="IPR039421">
    <property type="entry name" value="Type_1_exporter"/>
</dbReference>
<organism evidence="11 12">
    <name type="scientific">Brassica napus</name>
    <name type="common">Rape</name>
    <dbReference type="NCBI Taxonomy" id="3708"/>
    <lineage>
        <taxon>Eukaryota</taxon>
        <taxon>Viridiplantae</taxon>
        <taxon>Streptophyta</taxon>
        <taxon>Embryophyta</taxon>
        <taxon>Tracheophyta</taxon>
        <taxon>Spermatophyta</taxon>
        <taxon>Magnoliopsida</taxon>
        <taxon>eudicotyledons</taxon>
        <taxon>Gunneridae</taxon>
        <taxon>Pentapetalae</taxon>
        <taxon>rosids</taxon>
        <taxon>malvids</taxon>
        <taxon>Brassicales</taxon>
        <taxon>Brassicaceae</taxon>
        <taxon>Brassiceae</taxon>
        <taxon>Brassica</taxon>
    </lineage>
</organism>
<dbReference type="Pfam" id="PF00005">
    <property type="entry name" value="ABC_tran"/>
    <property type="match status" value="2"/>
</dbReference>
<dbReference type="PANTHER" id="PTHR24222:SF63">
    <property type="entry name" value="ATP BINDING CASSETTE SUBFAMILY B"/>
    <property type="match status" value="1"/>
</dbReference>
<dbReference type="EMBL" id="JAGKQM010000010">
    <property type="protein sequence ID" value="KAH0905430.1"/>
    <property type="molecule type" value="Genomic_DNA"/>
</dbReference>
<dbReference type="SUPFAM" id="SSF52540">
    <property type="entry name" value="P-loop containing nucleoside triphosphate hydrolases"/>
    <property type="match status" value="2"/>
</dbReference>
<feature type="region of interest" description="Disordered" evidence="7">
    <location>
        <begin position="1"/>
        <end position="36"/>
    </location>
</feature>
<dbReference type="SMART" id="SM00382">
    <property type="entry name" value="AAA"/>
    <property type="match status" value="2"/>
</dbReference>
<feature type="transmembrane region" description="Helical" evidence="8">
    <location>
        <begin position="739"/>
        <end position="762"/>
    </location>
</feature>